<feature type="domain" description="NB-ARC" evidence="9">
    <location>
        <begin position="149"/>
        <end position="311"/>
    </location>
</feature>
<evidence type="ECO:0000256" key="3">
    <source>
        <dbReference type="ARBA" id="ARBA00022737"/>
    </source>
</evidence>
<dbReference type="InterPro" id="IPR027417">
    <property type="entry name" value="P-loop_NTPase"/>
</dbReference>
<organism evidence="11 12">
    <name type="scientific">Citrullus colocynthis</name>
    <name type="common">colocynth</name>
    <dbReference type="NCBI Taxonomy" id="252529"/>
    <lineage>
        <taxon>Eukaryota</taxon>
        <taxon>Viridiplantae</taxon>
        <taxon>Streptophyta</taxon>
        <taxon>Embryophyta</taxon>
        <taxon>Tracheophyta</taxon>
        <taxon>Spermatophyta</taxon>
        <taxon>Magnoliopsida</taxon>
        <taxon>eudicotyledons</taxon>
        <taxon>Gunneridae</taxon>
        <taxon>Pentapetalae</taxon>
        <taxon>rosids</taxon>
        <taxon>fabids</taxon>
        <taxon>Cucurbitales</taxon>
        <taxon>Cucurbitaceae</taxon>
        <taxon>Benincaseae</taxon>
        <taxon>Citrullus</taxon>
    </lineage>
</organism>
<evidence type="ECO:0000256" key="8">
    <source>
        <dbReference type="SAM" id="MobiDB-lite"/>
    </source>
</evidence>
<keyword evidence="7" id="KW-0175">Coiled coil</keyword>
<dbReference type="Gene3D" id="1.10.10.10">
    <property type="entry name" value="Winged helix-like DNA-binding domain superfamily/Winged helix DNA-binding domain"/>
    <property type="match status" value="1"/>
</dbReference>
<feature type="domain" description="Disease resistance protein At4g27190-like leucine-rich repeats" evidence="10">
    <location>
        <begin position="1095"/>
        <end position="1192"/>
    </location>
</feature>
<dbReference type="InterPro" id="IPR057135">
    <property type="entry name" value="At4g27190-like_LRR"/>
</dbReference>
<comment type="similarity">
    <text evidence="1">Belongs to the disease resistance NB-LRR family.</text>
</comment>
<dbReference type="SUPFAM" id="SSF52540">
    <property type="entry name" value="P-loop containing nucleoside triphosphate hydrolases"/>
    <property type="match status" value="1"/>
</dbReference>
<evidence type="ECO:0000259" key="9">
    <source>
        <dbReference type="Pfam" id="PF00931"/>
    </source>
</evidence>
<keyword evidence="3" id="KW-0677">Repeat</keyword>
<evidence type="ECO:0000256" key="6">
    <source>
        <dbReference type="ARBA" id="ARBA00022840"/>
    </source>
</evidence>
<feature type="region of interest" description="Disordered" evidence="8">
    <location>
        <begin position="1232"/>
        <end position="1251"/>
    </location>
</feature>
<sequence length="1251" mass="141841">MDILVSVIAAAIKPIGHQLGYLVCYNRNKKELKEQLENLETTKRDVDERVEEAKGKAYTISEEVSKWLSDVENAIIHDELSNSNPSCFNLLQRYQVSRKTEKKLNYILQLMNKRDRFVEVGYPAPLPDTKNTIIPGGYQVLESKTSLATQIKNALAKPEVNKVGVYGMGGVGKTCLLNEVKKLVLKGEHKLFDRVIEVSVGQSNGVIQIQEQIGDALNIQLPKSKEGRASFLRNNLAKMEANILITLDGLWKEYDLVKEIGIPLSKGGCKVLMTSRSQNLLTNYMHTQECFQVTSLTEQESWKLFTAIVGDEFDTIYKENIAKEVAKECGGLPLALDTIAKALKGKDIHHWKDALSELKNSIGMDIKGVSDKVYASLRLSYEYLDGEETKLLFLLCGVFPDDYRIGVKDLQMYAMGMRLLNKVKTWEDVKNRVMKLVNDLKSSSLLLEAGSDSKDKYVKMHDVVHDVATHIASKEEGNMSSLNIGYKLISEWEDEYRSGSHRAIFANCDNLHNLPQEMKFPELELLILRVSNWLEEDNLQIPYAFFDGMERLKVLDMTGMCFLQPLWTSSSLNNLRALCMLGCEFNDIDTIGELKKLEILRIIKCDMLHHLPASMSGLTHLKVLEVLNCCKLEVVPANIFSSMTKLEELKLQDSFCRWGEEVWYKDELIKNVTVSELNYLPHLSNLSLESWNVKIVSEMSSETCKKLNEFWICSNESDDTIQPMASNEYATTLMLNIESQIGSIDGGLEILLQRSERLIVSDSMGSFVNAIFKPNGNGYPHLKYLWIIDEYGNSEMPHLIGSDFTSLKYLILYGMKRLENIVPKDVPISPFKNLKTIAIQSCGQLRNLFSFSIFKGLLDVQEIEVINCGMMDGIIFMEIEDQPTICITPLTSLRLENVDNITSFCNKGLIQESPQSIIPFFDQQVSFPELSELSIIGGDNLQTLWHKNNEPTANPFCKLQSIRIEMCNQLKCMFPSNMMTSLISLHTAKITCCASLKTIFEIEKSGFGFGDTKIASSLRELHLLNLPNLKCVWRKDVVKFMTFPSLRRVKIHGCTKLTHLWKESIKMTTSFDSLERIDVERCENLKYLLPSSITFLNLRELHIKKCNGMMNLFSSTVAGKLVNLNSIKVSNCKGMSCIVAAEEANDETIIFNKLGKLELDYLPRLRSFYSGKSMLEFPSLESLVIRNCPEINTFSYGLIITPRLRSMWMEDEEFGVSSPASSVNETIKNFVPKRVPHPNEEEDCADSDYVQ</sequence>
<dbReference type="InterPro" id="IPR042197">
    <property type="entry name" value="Apaf_helical"/>
</dbReference>
<dbReference type="Gene3D" id="1.10.8.430">
    <property type="entry name" value="Helical domain of apoptotic protease-activating factors"/>
    <property type="match status" value="1"/>
</dbReference>
<dbReference type="SUPFAM" id="SSF52047">
    <property type="entry name" value="RNI-like"/>
    <property type="match status" value="1"/>
</dbReference>
<name>A0ABP0YAC9_9ROSI</name>
<gene>
    <name evidence="11" type="ORF">CITCOLO1_LOCUS7470</name>
</gene>
<evidence type="ECO:0000313" key="11">
    <source>
        <dbReference type="EMBL" id="CAK9315667.1"/>
    </source>
</evidence>
<reference evidence="11 12" key="1">
    <citation type="submission" date="2024-03" db="EMBL/GenBank/DDBJ databases">
        <authorList>
            <person name="Gkanogiannis A."/>
            <person name="Becerra Lopez-Lavalle L."/>
        </authorList>
    </citation>
    <scope>NUCLEOTIDE SEQUENCE [LARGE SCALE GENOMIC DNA]</scope>
</reference>
<evidence type="ECO:0008006" key="13">
    <source>
        <dbReference type="Google" id="ProtNLM"/>
    </source>
</evidence>
<feature type="domain" description="Disease resistance protein At4g27190-like leucine-rich repeats" evidence="10">
    <location>
        <begin position="930"/>
        <end position="1060"/>
    </location>
</feature>
<feature type="domain" description="Disease resistance protein At4g27190-like leucine-rich repeats" evidence="10">
    <location>
        <begin position="803"/>
        <end position="869"/>
    </location>
</feature>
<dbReference type="Pfam" id="PF23247">
    <property type="entry name" value="LRR_RPS2"/>
    <property type="match status" value="3"/>
</dbReference>
<dbReference type="InterPro" id="IPR032675">
    <property type="entry name" value="LRR_dom_sf"/>
</dbReference>
<dbReference type="EMBL" id="OZ021736">
    <property type="protein sequence ID" value="CAK9315667.1"/>
    <property type="molecule type" value="Genomic_DNA"/>
</dbReference>
<feature type="coiled-coil region" evidence="7">
    <location>
        <begin position="22"/>
        <end position="56"/>
    </location>
</feature>
<accession>A0ABP0YAC9</accession>
<keyword evidence="2" id="KW-0433">Leucine-rich repeat</keyword>
<dbReference type="Gene3D" id="3.80.10.10">
    <property type="entry name" value="Ribonuclease Inhibitor"/>
    <property type="match status" value="4"/>
</dbReference>
<feature type="compositionally biased region" description="Acidic residues" evidence="8">
    <location>
        <begin position="1240"/>
        <end position="1251"/>
    </location>
</feature>
<evidence type="ECO:0000256" key="5">
    <source>
        <dbReference type="ARBA" id="ARBA00022821"/>
    </source>
</evidence>
<dbReference type="Pfam" id="PF00931">
    <property type="entry name" value="NB-ARC"/>
    <property type="match status" value="1"/>
</dbReference>
<dbReference type="Proteomes" id="UP001642487">
    <property type="component" value="Chromosome 2"/>
</dbReference>
<dbReference type="InterPro" id="IPR002182">
    <property type="entry name" value="NB-ARC"/>
</dbReference>
<dbReference type="InterPro" id="IPR036388">
    <property type="entry name" value="WH-like_DNA-bd_sf"/>
</dbReference>
<evidence type="ECO:0000256" key="1">
    <source>
        <dbReference type="ARBA" id="ARBA00008894"/>
    </source>
</evidence>
<dbReference type="PANTHER" id="PTHR33463:SF136">
    <property type="entry name" value="NB-ARC DOMAIN-CONTAINING PROTEIN"/>
    <property type="match status" value="1"/>
</dbReference>
<dbReference type="SUPFAM" id="SSF52058">
    <property type="entry name" value="L domain-like"/>
    <property type="match status" value="1"/>
</dbReference>
<proteinExistence type="inferred from homology"/>
<evidence type="ECO:0000256" key="2">
    <source>
        <dbReference type="ARBA" id="ARBA00022614"/>
    </source>
</evidence>
<keyword evidence="4" id="KW-0547">Nucleotide-binding</keyword>
<dbReference type="PANTHER" id="PTHR33463">
    <property type="entry name" value="NB-ARC DOMAIN-CONTAINING PROTEIN-RELATED"/>
    <property type="match status" value="1"/>
</dbReference>
<evidence type="ECO:0000256" key="4">
    <source>
        <dbReference type="ARBA" id="ARBA00022741"/>
    </source>
</evidence>
<keyword evidence="5" id="KW-0611">Plant defense</keyword>
<evidence type="ECO:0000259" key="10">
    <source>
        <dbReference type="Pfam" id="PF23247"/>
    </source>
</evidence>
<dbReference type="PRINTS" id="PR00364">
    <property type="entry name" value="DISEASERSIST"/>
</dbReference>
<evidence type="ECO:0000313" key="12">
    <source>
        <dbReference type="Proteomes" id="UP001642487"/>
    </source>
</evidence>
<dbReference type="Gene3D" id="3.40.50.300">
    <property type="entry name" value="P-loop containing nucleotide triphosphate hydrolases"/>
    <property type="match status" value="1"/>
</dbReference>
<keyword evidence="6" id="KW-0067">ATP-binding</keyword>
<protein>
    <recommendedName>
        <fullName evidence="13">NB-ARC domain-containing protein</fullName>
    </recommendedName>
</protein>
<dbReference type="InterPro" id="IPR050905">
    <property type="entry name" value="Plant_NBS-LRR"/>
</dbReference>
<keyword evidence="12" id="KW-1185">Reference proteome</keyword>
<evidence type="ECO:0000256" key="7">
    <source>
        <dbReference type="SAM" id="Coils"/>
    </source>
</evidence>